<evidence type="ECO:0000313" key="3">
    <source>
        <dbReference type="Proteomes" id="UP000199515"/>
    </source>
</evidence>
<dbReference type="OrthoDB" id="2679623at2"/>
<dbReference type="InterPro" id="IPR010982">
    <property type="entry name" value="Lambda_DNA-bd_dom_sf"/>
</dbReference>
<reference evidence="2 3" key="1">
    <citation type="submission" date="2016-10" db="EMBL/GenBank/DDBJ databases">
        <authorList>
            <person name="de Groot N.N."/>
        </authorList>
    </citation>
    <scope>NUCLEOTIDE SEQUENCE [LARGE SCALE GENOMIC DNA]</scope>
    <source>
        <strain evidence="2 3">CPCC 202699</strain>
    </source>
</reference>
<dbReference type="Proteomes" id="UP000199515">
    <property type="component" value="Unassembled WGS sequence"/>
</dbReference>
<evidence type="ECO:0000313" key="2">
    <source>
        <dbReference type="EMBL" id="SDY91053.1"/>
    </source>
</evidence>
<sequence>MHPAEGPGDEGRLAGKINHLIAVRHPDTRRRPGYTRLAEEIRESTGARLSGTYLWELATGRKRNPTVDQVAVLASYFGVPAEYFLNDEVADRVNAQISLASALRNAKVRDIALRADGLAPQTLDTILAIVTEARKVQQLSPVEDVE</sequence>
<accession>A0A1H3NQK9</accession>
<dbReference type="AlphaFoldDB" id="A0A1H3NQK9"/>
<dbReference type="STRING" id="589385.SAMN05421504_107409"/>
<dbReference type="RefSeq" id="WP_091294965.1">
    <property type="nucleotide sequence ID" value="NZ_FNON01000007.1"/>
</dbReference>
<evidence type="ECO:0000259" key="1">
    <source>
        <dbReference type="PROSITE" id="PS50943"/>
    </source>
</evidence>
<dbReference type="InterPro" id="IPR001387">
    <property type="entry name" value="Cro/C1-type_HTH"/>
</dbReference>
<dbReference type="EMBL" id="FNON01000007">
    <property type="protein sequence ID" value="SDY91053.1"/>
    <property type="molecule type" value="Genomic_DNA"/>
</dbReference>
<protein>
    <recommendedName>
        <fullName evidence="1">HTH cro/C1-type domain-containing protein</fullName>
    </recommendedName>
</protein>
<gene>
    <name evidence="2" type="ORF">SAMN05421504_107409</name>
</gene>
<name>A0A1H3NQK9_9PSEU</name>
<proteinExistence type="predicted"/>
<feature type="domain" description="HTH cro/C1-type" evidence="1">
    <location>
        <begin position="62"/>
        <end position="84"/>
    </location>
</feature>
<dbReference type="PROSITE" id="PS50943">
    <property type="entry name" value="HTH_CROC1"/>
    <property type="match status" value="1"/>
</dbReference>
<dbReference type="GO" id="GO:0003677">
    <property type="term" value="F:DNA binding"/>
    <property type="evidence" value="ECO:0007669"/>
    <property type="project" value="InterPro"/>
</dbReference>
<organism evidence="2 3">
    <name type="scientific">Amycolatopsis xylanica</name>
    <dbReference type="NCBI Taxonomy" id="589385"/>
    <lineage>
        <taxon>Bacteria</taxon>
        <taxon>Bacillati</taxon>
        <taxon>Actinomycetota</taxon>
        <taxon>Actinomycetes</taxon>
        <taxon>Pseudonocardiales</taxon>
        <taxon>Pseudonocardiaceae</taxon>
        <taxon>Amycolatopsis</taxon>
    </lineage>
</organism>
<dbReference type="Gene3D" id="1.10.260.40">
    <property type="entry name" value="lambda repressor-like DNA-binding domains"/>
    <property type="match status" value="1"/>
</dbReference>
<keyword evidence="3" id="KW-1185">Reference proteome</keyword>